<accession>A0A1I6MKA8</accession>
<dbReference type="AlphaFoldDB" id="A0A1I6MKA8"/>
<feature type="compositionally biased region" description="Basic residues" evidence="1">
    <location>
        <begin position="30"/>
        <end position="39"/>
    </location>
</feature>
<reference evidence="2 3" key="1">
    <citation type="submission" date="2016-10" db="EMBL/GenBank/DDBJ databases">
        <authorList>
            <person name="de Groot N.N."/>
        </authorList>
    </citation>
    <scope>NUCLEOTIDE SEQUENCE [LARGE SCALE GENOMIC DNA]</scope>
    <source>
        <strain evidence="2 3">DSM 21001</strain>
    </source>
</reference>
<organism evidence="2 3">
    <name type="scientific">Granulicella pectinivorans</name>
    <dbReference type="NCBI Taxonomy" id="474950"/>
    <lineage>
        <taxon>Bacteria</taxon>
        <taxon>Pseudomonadati</taxon>
        <taxon>Acidobacteriota</taxon>
        <taxon>Terriglobia</taxon>
        <taxon>Terriglobales</taxon>
        <taxon>Acidobacteriaceae</taxon>
        <taxon>Granulicella</taxon>
    </lineage>
</organism>
<evidence type="ECO:0000256" key="1">
    <source>
        <dbReference type="SAM" id="MobiDB-lite"/>
    </source>
</evidence>
<dbReference type="STRING" id="474950.SAMN05421771_2851"/>
<protein>
    <submittedName>
        <fullName evidence="2">Uncharacterized protein</fullName>
    </submittedName>
</protein>
<dbReference type="Proteomes" id="UP000199024">
    <property type="component" value="Unassembled WGS sequence"/>
</dbReference>
<feature type="compositionally biased region" description="Acidic residues" evidence="1">
    <location>
        <begin position="1"/>
        <end position="11"/>
    </location>
</feature>
<feature type="region of interest" description="Disordered" evidence="1">
    <location>
        <begin position="1"/>
        <end position="44"/>
    </location>
</feature>
<dbReference type="OrthoDB" id="123223at2"/>
<evidence type="ECO:0000313" key="3">
    <source>
        <dbReference type="Proteomes" id="UP000199024"/>
    </source>
</evidence>
<evidence type="ECO:0000313" key="2">
    <source>
        <dbReference type="EMBL" id="SFS16123.1"/>
    </source>
</evidence>
<gene>
    <name evidence="2" type="ORF">SAMN05421771_2851</name>
</gene>
<name>A0A1I6MKA8_9BACT</name>
<sequence length="119" mass="13755">MPFAMQDDDSMEGALYPAPTPYPDRGGDRRARRAERRRLGREEGQALERLGHAVEYLIDSRMFLTHVPYTNAEEEAVQILMKMNRLVFESCPEIVTMRRRVSDGLLRLIDGHPVDRRIA</sequence>
<keyword evidence="3" id="KW-1185">Reference proteome</keyword>
<dbReference type="RefSeq" id="WP_089839813.1">
    <property type="nucleotide sequence ID" value="NZ_FOZL01000001.1"/>
</dbReference>
<dbReference type="EMBL" id="FOZL01000001">
    <property type="protein sequence ID" value="SFS16123.1"/>
    <property type="molecule type" value="Genomic_DNA"/>
</dbReference>
<proteinExistence type="predicted"/>